<dbReference type="Proteomes" id="UP000596661">
    <property type="component" value="Chromosome 6"/>
</dbReference>
<dbReference type="EnsemblPlants" id="evm.model.06.1125">
    <property type="protein sequence ID" value="cds.evm.model.06.1125"/>
    <property type="gene ID" value="evm.TU.06.1125"/>
</dbReference>
<proteinExistence type="predicted"/>
<dbReference type="EMBL" id="UZAU01000590">
    <property type="status" value="NOT_ANNOTATED_CDS"/>
    <property type="molecule type" value="Genomic_DNA"/>
</dbReference>
<dbReference type="Gramene" id="evm.model.06.1125">
    <property type="protein sequence ID" value="cds.evm.model.06.1125"/>
    <property type="gene ID" value="evm.TU.06.1125"/>
</dbReference>
<evidence type="ECO:0000313" key="1">
    <source>
        <dbReference type="EnsemblPlants" id="cds.evm.model.06.1125"/>
    </source>
</evidence>
<accession>A0A803PT68</accession>
<organism evidence="1 2">
    <name type="scientific">Cannabis sativa</name>
    <name type="common">Hemp</name>
    <name type="synonym">Marijuana</name>
    <dbReference type="NCBI Taxonomy" id="3483"/>
    <lineage>
        <taxon>Eukaryota</taxon>
        <taxon>Viridiplantae</taxon>
        <taxon>Streptophyta</taxon>
        <taxon>Embryophyta</taxon>
        <taxon>Tracheophyta</taxon>
        <taxon>Spermatophyta</taxon>
        <taxon>Magnoliopsida</taxon>
        <taxon>eudicotyledons</taxon>
        <taxon>Gunneridae</taxon>
        <taxon>Pentapetalae</taxon>
        <taxon>rosids</taxon>
        <taxon>fabids</taxon>
        <taxon>Rosales</taxon>
        <taxon>Cannabaceae</taxon>
        <taxon>Cannabis</taxon>
    </lineage>
</organism>
<evidence type="ECO:0000313" key="2">
    <source>
        <dbReference type="Proteomes" id="UP000596661"/>
    </source>
</evidence>
<keyword evidence="2" id="KW-1185">Reference proteome</keyword>
<reference evidence="1" key="1">
    <citation type="submission" date="2018-11" db="EMBL/GenBank/DDBJ databases">
        <authorList>
            <person name="Grassa J C."/>
        </authorList>
    </citation>
    <scope>NUCLEOTIDE SEQUENCE [LARGE SCALE GENOMIC DNA]</scope>
</reference>
<dbReference type="AlphaFoldDB" id="A0A803PT68"/>
<reference evidence="1" key="2">
    <citation type="submission" date="2021-03" db="UniProtKB">
        <authorList>
            <consortium name="EnsemblPlants"/>
        </authorList>
    </citation>
    <scope>IDENTIFICATION</scope>
</reference>
<sequence>MDLNEECLANVVMPAARDSVQATKISLGGQDQTEISIGTPQLVEILETIPEDGPTAEKNLPVITRRGGFPYWPRFVLNLCGRWTRRPTASDPMGCYKHTLRSWAFVTFLV</sequence>
<protein>
    <submittedName>
        <fullName evidence="1">Uncharacterized protein</fullName>
    </submittedName>
</protein>
<name>A0A803PT68_CANSA</name>